<keyword evidence="2" id="KW-1185">Reference proteome</keyword>
<gene>
    <name evidence="1" type="ORF">HK100_005132</name>
</gene>
<accession>A0AAD5SUI6</accession>
<protein>
    <submittedName>
        <fullName evidence="1">Uncharacterized protein</fullName>
    </submittedName>
</protein>
<dbReference type="EMBL" id="JADGJH010002432">
    <property type="protein sequence ID" value="KAJ3098302.1"/>
    <property type="molecule type" value="Genomic_DNA"/>
</dbReference>
<reference evidence="1" key="1">
    <citation type="submission" date="2020-05" db="EMBL/GenBank/DDBJ databases">
        <title>Phylogenomic resolution of chytrid fungi.</title>
        <authorList>
            <person name="Stajich J.E."/>
            <person name="Amses K."/>
            <person name="Simmons R."/>
            <person name="Seto K."/>
            <person name="Myers J."/>
            <person name="Bonds A."/>
            <person name="Quandt C.A."/>
            <person name="Barry K."/>
            <person name="Liu P."/>
            <person name="Grigoriev I."/>
            <person name="Longcore J.E."/>
            <person name="James T.Y."/>
        </authorList>
    </citation>
    <scope>NUCLEOTIDE SEQUENCE</scope>
    <source>
        <strain evidence="1">JEL0513</strain>
    </source>
</reference>
<organism evidence="1 2">
    <name type="scientific">Physocladia obscura</name>
    <dbReference type="NCBI Taxonomy" id="109957"/>
    <lineage>
        <taxon>Eukaryota</taxon>
        <taxon>Fungi</taxon>
        <taxon>Fungi incertae sedis</taxon>
        <taxon>Chytridiomycota</taxon>
        <taxon>Chytridiomycota incertae sedis</taxon>
        <taxon>Chytridiomycetes</taxon>
        <taxon>Chytridiales</taxon>
        <taxon>Chytriomycetaceae</taxon>
        <taxon>Physocladia</taxon>
    </lineage>
</organism>
<proteinExistence type="predicted"/>
<sequence>MTALSWSSRLSDLEIYLKGLGYSNEFTDESELVDPAKIVTPEVYGGSMSKPPFLLPETTLDGAPTD</sequence>
<dbReference type="AlphaFoldDB" id="A0AAD5SUI6"/>
<dbReference type="Proteomes" id="UP001211907">
    <property type="component" value="Unassembled WGS sequence"/>
</dbReference>
<evidence type="ECO:0000313" key="1">
    <source>
        <dbReference type="EMBL" id="KAJ3098302.1"/>
    </source>
</evidence>
<name>A0AAD5SUI6_9FUNG</name>
<evidence type="ECO:0000313" key="2">
    <source>
        <dbReference type="Proteomes" id="UP001211907"/>
    </source>
</evidence>
<comment type="caution">
    <text evidence="1">The sequence shown here is derived from an EMBL/GenBank/DDBJ whole genome shotgun (WGS) entry which is preliminary data.</text>
</comment>